<dbReference type="PROSITE" id="PS50931">
    <property type="entry name" value="HTH_LYSR"/>
    <property type="match status" value="1"/>
</dbReference>
<dbReference type="GO" id="GO:0005829">
    <property type="term" value="C:cytosol"/>
    <property type="evidence" value="ECO:0007669"/>
    <property type="project" value="TreeGrafter"/>
</dbReference>
<dbReference type="InterPro" id="IPR050950">
    <property type="entry name" value="HTH-type_LysR_regulators"/>
</dbReference>
<dbReference type="Pfam" id="PF03466">
    <property type="entry name" value="LysR_substrate"/>
    <property type="match status" value="1"/>
</dbReference>
<dbReference type="FunFam" id="1.10.10.10:FF:000001">
    <property type="entry name" value="LysR family transcriptional regulator"/>
    <property type="match status" value="1"/>
</dbReference>
<sequence>MSLGLSLRQLAALVEVARHASFTRAAESLHITQAGLSAMVRELETQVDARLFERTTRRVVLTPAGERLLPAARQALDLLGEAVGDVRALGEQARTRLRVGVTPLIATTVMPRVLRLLAERHPGLWVEVLDVDRSVIREQVESGGLDLGLGAFFERESGMRREAILPARLMLAVPAAAGAYGERVAWSALRGRPLIVLPPDNQIQRLADRHLSEHAGTQPRRVVTHLETAIAMAAEGVGVAVVPSFAALAVRRWPVRLVRLTPAVTLDYYRLERAGSHRSEAAQALVDAFVQVMRESGASGPPR</sequence>
<accession>A0A556AQ37</accession>
<reference evidence="6 7" key="1">
    <citation type="submission" date="2019-07" db="EMBL/GenBank/DDBJ databases">
        <title>Qingshengfaniella alkalisoli gen. nov., sp. nov., isolated from saline soil.</title>
        <authorList>
            <person name="Xu L."/>
            <person name="Huang X.-X."/>
            <person name="Sun J.-Q."/>
        </authorList>
    </citation>
    <scope>NUCLEOTIDE SEQUENCE [LARGE SCALE GENOMIC DNA]</scope>
    <source>
        <strain evidence="6 7">DSM 27279</strain>
    </source>
</reference>
<dbReference type="InterPro" id="IPR036390">
    <property type="entry name" value="WH_DNA-bd_sf"/>
</dbReference>
<dbReference type="InterPro" id="IPR000847">
    <property type="entry name" value="LysR_HTH_N"/>
</dbReference>
<feature type="domain" description="HTH lysR-type" evidence="5">
    <location>
        <begin position="5"/>
        <end position="62"/>
    </location>
</feature>
<evidence type="ECO:0000256" key="1">
    <source>
        <dbReference type="ARBA" id="ARBA00009437"/>
    </source>
</evidence>
<dbReference type="GO" id="GO:0003700">
    <property type="term" value="F:DNA-binding transcription factor activity"/>
    <property type="evidence" value="ECO:0007669"/>
    <property type="project" value="InterPro"/>
</dbReference>
<keyword evidence="3" id="KW-0238">DNA-binding</keyword>
<dbReference type="SUPFAM" id="SSF46785">
    <property type="entry name" value="Winged helix' DNA-binding domain"/>
    <property type="match status" value="1"/>
</dbReference>
<protein>
    <submittedName>
        <fullName evidence="6">LysR family transcriptional regulator</fullName>
    </submittedName>
</protein>
<keyword evidence="2" id="KW-0805">Transcription regulation</keyword>
<keyword evidence="4" id="KW-0804">Transcription</keyword>
<dbReference type="PRINTS" id="PR00039">
    <property type="entry name" value="HTHLYSR"/>
</dbReference>
<dbReference type="AlphaFoldDB" id="A0A556AQ37"/>
<dbReference type="Pfam" id="PF00126">
    <property type="entry name" value="HTH_1"/>
    <property type="match status" value="1"/>
</dbReference>
<dbReference type="Gene3D" id="3.40.190.290">
    <property type="match status" value="1"/>
</dbReference>
<dbReference type="EMBL" id="VLTJ01000022">
    <property type="protein sequence ID" value="TSH95018.1"/>
    <property type="molecule type" value="Genomic_DNA"/>
</dbReference>
<proteinExistence type="inferred from homology"/>
<dbReference type="RefSeq" id="WP_143948330.1">
    <property type="nucleotide sequence ID" value="NZ_BAABMB010000002.1"/>
</dbReference>
<organism evidence="6 7">
    <name type="scientific">Verticiella sediminum</name>
    <dbReference type="NCBI Taxonomy" id="1247510"/>
    <lineage>
        <taxon>Bacteria</taxon>
        <taxon>Pseudomonadati</taxon>
        <taxon>Pseudomonadota</taxon>
        <taxon>Betaproteobacteria</taxon>
        <taxon>Burkholderiales</taxon>
        <taxon>Alcaligenaceae</taxon>
        <taxon>Verticiella</taxon>
    </lineage>
</organism>
<dbReference type="PANTHER" id="PTHR30419">
    <property type="entry name" value="HTH-TYPE TRANSCRIPTIONAL REGULATOR YBHD"/>
    <property type="match status" value="1"/>
</dbReference>
<dbReference type="InterPro" id="IPR036388">
    <property type="entry name" value="WH-like_DNA-bd_sf"/>
</dbReference>
<dbReference type="SUPFAM" id="SSF53850">
    <property type="entry name" value="Periplasmic binding protein-like II"/>
    <property type="match status" value="1"/>
</dbReference>
<comment type="caution">
    <text evidence="6">The sequence shown here is derived from an EMBL/GenBank/DDBJ whole genome shotgun (WGS) entry which is preliminary data.</text>
</comment>
<dbReference type="OrthoDB" id="9106612at2"/>
<evidence type="ECO:0000256" key="4">
    <source>
        <dbReference type="ARBA" id="ARBA00023163"/>
    </source>
</evidence>
<dbReference type="GO" id="GO:0003677">
    <property type="term" value="F:DNA binding"/>
    <property type="evidence" value="ECO:0007669"/>
    <property type="project" value="UniProtKB-KW"/>
</dbReference>
<name>A0A556AQ37_9BURK</name>
<keyword evidence="7" id="KW-1185">Reference proteome</keyword>
<evidence type="ECO:0000313" key="7">
    <source>
        <dbReference type="Proteomes" id="UP000318405"/>
    </source>
</evidence>
<dbReference type="Gene3D" id="1.10.10.10">
    <property type="entry name" value="Winged helix-like DNA-binding domain superfamily/Winged helix DNA-binding domain"/>
    <property type="match status" value="1"/>
</dbReference>
<comment type="similarity">
    <text evidence="1">Belongs to the LysR transcriptional regulatory family.</text>
</comment>
<evidence type="ECO:0000313" key="6">
    <source>
        <dbReference type="EMBL" id="TSH95018.1"/>
    </source>
</evidence>
<evidence type="ECO:0000256" key="3">
    <source>
        <dbReference type="ARBA" id="ARBA00023125"/>
    </source>
</evidence>
<evidence type="ECO:0000259" key="5">
    <source>
        <dbReference type="PROSITE" id="PS50931"/>
    </source>
</evidence>
<gene>
    <name evidence="6" type="ORF">FOZ76_11115</name>
</gene>
<dbReference type="Proteomes" id="UP000318405">
    <property type="component" value="Unassembled WGS sequence"/>
</dbReference>
<evidence type="ECO:0000256" key="2">
    <source>
        <dbReference type="ARBA" id="ARBA00023015"/>
    </source>
</evidence>
<dbReference type="InterPro" id="IPR005119">
    <property type="entry name" value="LysR_subst-bd"/>
</dbReference>